<dbReference type="InterPro" id="IPR002347">
    <property type="entry name" value="SDR_fam"/>
</dbReference>
<evidence type="ECO:0000313" key="3">
    <source>
        <dbReference type="EMBL" id="AIW63012.1"/>
    </source>
</evidence>
<dbReference type="SUPFAM" id="SSF51735">
    <property type="entry name" value="NAD(P)-binding Rossmann-fold domains"/>
    <property type="match status" value="1"/>
</dbReference>
<dbReference type="NCBIfam" id="NF009466">
    <property type="entry name" value="PRK12826.1-2"/>
    <property type="match status" value="1"/>
</dbReference>
<dbReference type="PROSITE" id="PS00061">
    <property type="entry name" value="ADH_SHORT"/>
    <property type="match status" value="1"/>
</dbReference>
<dbReference type="Pfam" id="PF13561">
    <property type="entry name" value="adh_short_C2"/>
    <property type="match status" value="1"/>
</dbReference>
<feature type="domain" description="Ketoreductase" evidence="2">
    <location>
        <begin position="8"/>
        <end position="191"/>
    </location>
</feature>
<dbReference type="PANTHER" id="PTHR42879:SF2">
    <property type="entry name" value="3-OXOACYL-[ACYL-CARRIER-PROTEIN] REDUCTASE FABG"/>
    <property type="match status" value="1"/>
</dbReference>
<dbReference type="InterPro" id="IPR036291">
    <property type="entry name" value="NAD(P)-bd_dom_sf"/>
</dbReference>
<dbReference type="PRINTS" id="PR00081">
    <property type="entry name" value="GDHRDH"/>
</dbReference>
<comment type="similarity">
    <text evidence="1">Belongs to the short-chain dehydrogenases/reductases (SDR) family.</text>
</comment>
<dbReference type="Gene3D" id="3.40.50.720">
    <property type="entry name" value="NAD(P)-binding Rossmann-like Domain"/>
    <property type="match status" value="1"/>
</dbReference>
<reference evidence="3" key="1">
    <citation type="submission" date="2014-02" db="EMBL/GenBank/DDBJ databases">
        <title>Arenimycins C and D, pentangular polyphenols produced by an eDNA-derived gene cluster.</title>
        <authorList>
            <person name="Kang H.-S."/>
            <person name="Brady S.F."/>
        </authorList>
    </citation>
    <scope>NUCLEOTIDE SEQUENCE</scope>
</reference>
<dbReference type="GO" id="GO:0032787">
    <property type="term" value="P:monocarboxylic acid metabolic process"/>
    <property type="evidence" value="ECO:0007669"/>
    <property type="project" value="UniProtKB-ARBA"/>
</dbReference>
<accession>A0A0C4S494</accession>
<dbReference type="FunFam" id="3.40.50.720:FF:000084">
    <property type="entry name" value="Short-chain dehydrogenase reductase"/>
    <property type="match status" value="1"/>
</dbReference>
<dbReference type="SMART" id="SM00822">
    <property type="entry name" value="PKS_KR"/>
    <property type="match status" value="1"/>
</dbReference>
<dbReference type="AlphaFoldDB" id="A0A0C4S494"/>
<dbReference type="PANTHER" id="PTHR42879">
    <property type="entry name" value="3-OXOACYL-(ACYL-CARRIER-PROTEIN) REDUCTASE"/>
    <property type="match status" value="1"/>
</dbReference>
<dbReference type="EMBL" id="KJ440489">
    <property type="protein sequence ID" value="AIW63012.1"/>
    <property type="molecule type" value="Genomic_DNA"/>
</dbReference>
<dbReference type="InterPro" id="IPR050259">
    <property type="entry name" value="SDR"/>
</dbReference>
<organism evidence="3">
    <name type="scientific">uncultured bacterium BAC-AB1442/1414/561</name>
    <dbReference type="NCBI Taxonomy" id="1562172"/>
    <lineage>
        <taxon>Bacteria</taxon>
        <taxon>environmental samples</taxon>
    </lineage>
</organism>
<evidence type="ECO:0000256" key="1">
    <source>
        <dbReference type="ARBA" id="ARBA00006484"/>
    </source>
</evidence>
<dbReference type="InterPro" id="IPR057326">
    <property type="entry name" value="KR_dom"/>
</dbReference>
<proteinExistence type="inferred from homology"/>
<name>A0A0C4S494_9BACT</name>
<dbReference type="InterPro" id="IPR020904">
    <property type="entry name" value="Sc_DH/Rdtase_CS"/>
</dbReference>
<sequence length="245" mass="25826">MQLRLDGTRVLVTGGTKGIGRSITLGLAQAGARLVTCYHQDEEAAAEVAAELKSIGGDHHVVRADVTRVDEVDRLADECRQRLGGLDVVVNNAGSVSHVPFGELEPAEWHRVLDGNLTAAYLVVQRMLPMLEPGASIVNVGSKAAAVGVPLRAHYTAAKAGLIGLTRSLCKELGPRGIRVNVVAPGVIESPAVDRLAPDQRARYEAMTSLRRLGRPEEIAGVVGFLASDLAAYVTGETIQVDGGI</sequence>
<evidence type="ECO:0000259" key="2">
    <source>
        <dbReference type="SMART" id="SM00822"/>
    </source>
</evidence>
<protein>
    <submittedName>
        <fullName evidence="3">3-oxoacyl-ACP reductase</fullName>
    </submittedName>
</protein>
<gene>
    <name evidence="3" type="primary">arn33</name>
</gene>
<dbReference type="PRINTS" id="PR00080">
    <property type="entry name" value="SDRFAMILY"/>
</dbReference>